<feature type="compositionally biased region" description="Polar residues" evidence="1">
    <location>
        <begin position="409"/>
        <end position="435"/>
    </location>
</feature>
<dbReference type="EMBL" id="JADGIZ020000031">
    <property type="protein sequence ID" value="KAL2914629.1"/>
    <property type="molecule type" value="Genomic_DNA"/>
</dbReference>
<feature type="region of interest" description="Disordered" evidence="1">
    <location>
        <begin position="406"/>
        <end position="485"/>
    </location>
</feature>
<evidence type="ECO:0000313" key="3">
    <source>
        <dbReference type="Proteomes" id="UP001527925"/>
    </source>
</evidence>
<evidence type="ECO:0000256" key="1">
    <source>
        <dbReference type="SAM" id="MobiDB-lite"/>
    </source>
</evidence>
<accession>A0ABR4N587</accession>
<keyword evidence="3" id="KW-1185">Reference proteome</keyword>
<feature type="compositionally biased region" description="Basic and acidic residues" evidence="1">
    <location>
        <begin position="464"/>
        <end position="474"/>
    </location>
</feature>
<reference evidence="2 3" key="1">
    <citation type="submission" date="2023-09" db="EMBL/GenBank/DDBJ databases">
        <title>Pangenome analysis of Batrachochytrium dendrobatidis and related Chytrids.</title>
        <authorList>
            <person name="Yacoub M.N."/>
            <person name="Stajich J.E."/>
            <person name="James T.Y."/>
        </authorList>
    </citation>
    <scope>NUCLEOTIDE SEQUENCE [LARGE SCALE GENOMIC DNA]</scope>
    <source>
        <strain evidence="2 3">JEL0888</strain>
    </source>
</reference>
<gene>
    <name evidence="2" type="ORF">HK105_205767</name>
</gene>
<feature type="compositionally biased region" description="Low complexity" evidence="1">
    <location>
        <begin position="164"/>
        <end position="184"/>
    </location>
</feature>
<name>A0ABR4N587_9FUNG</name>
<evidence type="ECO:0000313" key="2">
    <source>
        <dbReference type="EMBL" id="KAL2914629.1"/>
    </source>
</evidence>
<sequence>MASAASAKPKGSQDPSAIRLKEFAKKRASTIRTSTRPIVLDTEVAGNDAKVALDKRPSAVSSISINESVNNSIKAISLSLRVDSNPGMSFIEAVGTLSPEASALDHVALEPKSISTLELAQLLSASQSLKRQATQDNAPLATASLSAAAGDLAEVDETRDHSKPAASSVDDSSAGAAAPSGSAKFTGVATTNGREGAPESAPAAPGVPNLVAELELAGAVIDSGVTSLIDGLDDESSNADNDANGNDGAQKDAHCGDAADTTGRVYIDAPRIDASPKCQASDVARASASAAHIGSVSLDILPSVGEAAALPRNVSVKSNHDKISIVSDETSVGASILTAVQLNKHTTLPEPTADNAPADSSTGAVTLAGVQPAQASNIRTAMRRLKGSPLQSRDSLKRAAFDLGPAAEPSQNAAHHQEPASSDNQSKASSRQNLKFTDPFPPKTDEQTAIATPSAVQSALASTVDHDDSRRSEYISKPIATPGID</sequence>
<feature type="compositionally biased region" description="Polar residues" evidence="1">
    <location>
        <begin position="447"/>
        <end position="461"/>
    </location>
</feature>
<protein>
    <submittedName>
        <fullName evidence="2">Uncharacterized protein</fullName>
    </submittedName>
</protein>
<feature type="region of interest" description="Disordered" evidence="1">
    <location>
        <begin position="152"/>
        <end position="204"/>
    </location>
</feature>
<proteinExistence type="predicted"/>
<comment type="caution">
    <text evidence="2">The sequence shown here is derived from an EMBL/GenBank/DDBJ whole genome shotgun (WGS) entry which is preliminary data.</text>
</comment>
<dbReference type="Proteomes" id="UP001527925">
    <property type="component" value="Unassembled WGS sequence"/>
</dbReference>
<feature type="compositionally biased region" description="Low complexity" evidence="1">
    <location>
        <begin position="238"/>
        <end position="248"/>
    </location>
</feature>
<feature type="region of interest" description="Disordered" evidence="1">
    <location>
        <begin position="232"/>
        <end position="256"/>
    </location>
</feature>
<organism evidence="2 3">
    <name type="scientific">Polyrhizophydium stewartii</name>
    <dbReference type="NCBI Taxonomy" id="2732419"/>
    <lineage>
        <taxon>Eukaryota</taxon>
        <taxon>Fungi</taxon>
        <taxon>Fungi incertae sedis</taxon>
        <taxon>Chytridiomycota</taxon>
        <taxon>Chytridiomycota incertae sedis</taxon>
        <taxon>Chytridiomycetes</taxon>
        <taxon>Rhizophydiales</taxon>
        <taxon>Rhizophydiales incertae sedis</taxon>
        <taxon>Polyrhizophydium</taxon>
    </lineage>
</organism>